<dbReference type="PANTHER" id="PTHR34383">
    <property type="entry name" value="POLYPHOSPHATE:AMP PHOSPHOTRANSFERASE-RELATED"/>
    <property type="match status" value="1"/>
</dbReference>
<comment type="subunit">
    <text evidence="4">Homotetramer.</text>
</comment>
<evidence type="ECO:0000313" key="6">
    <source>
        <dbReference type="EMBL" id="RDU73150.1"/>
    </source>
</evidence>
<protein>
    <recommendedName>
        <fullName evidence="4">ADP/GDP-polyphosphate phosphotransferase</fullName>
        <ecNumber evidence="4">2.7.4.-</ecNumber>
    </recommendedName>
    <alternativeName>
        <fullName evidence="4">Polyphosphate kinase PPK2</fullName>
    </alternativeName>
</protein>
<keyword evidence="7" id="KW-1185">Reference proteome</keyword>
<dbReference type="AlphaFoldDB" id="A0A3D8J794"/>
<dbReference type="RefSeq" id="WP_104762701.1">
    <property type="nucleotide sequence ID" value="NZ_FZPM01000006.1"/>
</dbReference>
<name>A0A3D8J794_9HELI</name>
<organism evidence="6 7">
    <name type="scientific">Helicobacter aurati</name>
    <dbReference type="NCBI Taxonomy" id="137778"/>
    <lineage>
        <taxon>Bacteria</taxon>
        <taxon>Pseudomonadati</taxon>
        <taxon>Campylobacterota</taxon>
        <taxon>Epsilonproteobacteria</taxon>
        <taxon>Campylobacterales</taxon>
        <taxon>Helicobacteraceae</taxon>
        <taxon>Helicobacter</taxon>
    </lineage>
</organism>
<comment type="caution">
    <text evidence="6">The sequence shown here is derived from an EMBL/GenBank/DDBJ whole genome shotgun (WGS) entry which is preliminary data.</text>
</comment>
<dbReference type="EC" id="2.7.4.-" evidence="4"/>
<dbReference type="PANTHER" id="PTHR34383:SF1">
    <property type="entry name" value="ADP-POLYPHOSPHATE PHOSPHOTRANSFERASE"/>
    <property type="match status" value="1"/>
</dbReference>
<evidence type="ECO:0000256" key="2">
    <source>
        <dbReference type="ARBA" id="ARBA00022679"/>
    </source>
</evidence>
<evidence type="ECO:0000259" key="5">
    <source>
        <dbReference type="Pfam" id="PF03976"/>
    </source>
</evidence>
<proteinExistence type="inferred from homology"/>
<dbReference type="Gene3D" id="3.40.50.300">
    <property type="entry name" value="P-loop containing nucleotide triphosphate hydrolases"/>
    <property type="match status" value="1"/>
</dbReference>
<comment type="similarity">
    <text evidence="1 4">Belongs to the polyphosphate kinase 2 (PPK2) family. Class I subfamily.</text>
</comment>
<dbReference type="EMBL" id="NXLW01000003">
    <property type="protein sequence ID" value="RDU73150.1"/>
    <property type="molecule type" value="Genomic_DNA"/>
</dbReference>
<dbReference type="NCBIfam" id="TIGR03707">
    <property type="entry name" value="PPK2_P_aer"/>
    <property type="match status" value="1"/>
</dbReference>
<dbReference type="GO" id="GO:0006793">
    <property type="term" value="P:phosphorus metabolic process"/>
    <property type="evidence" value="ECO:0007669"/>
    <property type="project" value="InterPro"/>
</dbReference>
<keyword evidence="3 4" id="KW-0418">Kinase</keyword>
<dbReference type="Proteomes" id="UP000256424">
    <property type="component" value="Unassembled WGS sequence"/>
</dbReference>
<dbReference type="OrthoDB" id="9775224at2"/>
<comment type="function">
    <text evidence="4">Uses inorganic polyphosphate (polyP) as a donor to convert GDP to GTP or ADP to ATP.</text>
</comment>
<dbReference type="SUPFAM" id="SSF52540">
    <property type="entry name" value="P-loop containing nucleoside triphosphate hydrolases"/>
    <property type="match status" value="1"/>
</dbReference>
<feature type="domain" description="Polyphosphate kinase-2-related" evidence="5">
    <location>
        <begin position="33"/>
        <end position="258"/>
    </location>
</feature>
<evidence type="ECO:0000256" key="3">
    <source>
        <dbReference type="ARBA" id="ARBA00022777"/>
    </source>
</evidence>
<evidence type="ECO:0000313" key="7">
    <source>
        <dbReference type="Proteomes" id="UP000256424"/>
    </source>
</evidence>
<keyword evidence="2 4" id="KW-0808">Transferase</keyword>
<evidence type="ECO:0000256" key="1">
    <source>
        <dbReference type="ARBA" id="ARBA00009924"/>
    </source>
</evidence>
<dbReference type="InterPro" id="IPR022488">
    <property type="entry name" value="PPK2-related"/>
</dbReference>
<evidence type="ECO:0000256" key="4">
    <source>
        <dbReference type="RuleBase" id="RU369062"/>
    </source>
</evidence>
<dbReference type="InterPro" id="IPR016898">
    <property type="entry name" value="Polyphosphate_phosphotransfera"/>
</dbReference>
<dbReference type="GO" id="GO:0008976">
    <property type="term" value="F:polyphosphate kinase activity"/>
    <property type="evidence" value="ECO:0007669"/>
    <property type="project" value="UniProtKB-UniRule"/>
</dbReference>
<dbReference type="Pfam" id="PF03976">
    <property type="entry name" value="PPK2"/>
    <property type="match status" value="1"/>
</dbReference>
<reference evidence="6 7" key="1">
    <citation type="submission" date="2018-04" db="EMBL/GenBank/DDBJ databases">
        <title>Novel Campyloabacter and Helicobacter Species and Strains.</title>
        <authorList>
            <person name="Mannion A.J."/>
            <person name="Shen Z."/>
            <person name="Fox J.G."/>
        </authorList>
    </citation>
    <scope>NUCLEOTIDE SEQUENCE [LARGE SCALE GENOMIC DNA]</scope>
    <source>
        <strain evidence="6 7">MIT 97-5075</strain>
    </source>
</reference>
<dbReference type="PIRSF" id="PIRSF028756">
    <property type="entry name" value="PPK2_prd"/>
    <property type="match status" value="1"/>
</dbReference>
<gene>
    <name evidence="6" type="primary">ppk2</name>
    <name evidence="6" type="ORF">CQA66_02715</name>
</gene>
<dbReference type="InterPro" id="IPR022486">
    <property type="entry name" value="PPK2_PA0141"/>
</dbReference>
<accession>A0A3D8J794</accession>
<dbReference type="InterPro" id="IPR027417">
    <property type="entry name" value="P-loop_NTPase"/>
</dbReference>
<sequence length="307" mass="36320">MGKKQIVVRPEESLEPKEVYSKKKIINHHHLFKDDFYEKELRKLEIELVKLQNWVKKTKQKIVIIMEGRDGAGKGGTIRALTTHLNPRGCRVVALPKPTEEEKTEWYFKRYISTLPTGGEIVFFDRSWYNRAGVEKVMGFCSQDEYKEFIYQVSNLEQMLVASGTMIFKYFLNVSQEEQKRRIERRKNDPLRMWKLSPIDAKSLNLWDDYTEAFEKMFSRTHTPYCPWIIVDSNDKKRARLNVARDLLSKVDYEDKDQNSVCLLADPNIVHLYSQQSNFIKKNKNFKIFKEEKGKDSKEEKATTKEQ</sequence>